<evidence type="ECO:0000256" key="1">
    <source>
        <dbReference type="SAM" id="MobiDB-lite"/>
    </source>
</evidence>
<evidence type="ECO:0000313" key="3">
    <source>
        <dbReference type="EMBL" id="CAH2408669.1"/>
    </source>
</evidence>
<feature type="transmembrane region" description="Helical" evidence="2">
    <location>
        <begin position="47"/>
        <end position="65"/>
    </location>
</feature>
<keyword evidence="2" id="KW-0472">Membrane</keyword>
<organism evidence="3 4">
    <name type="scientific">Mesorhizobium escarrei</name>
    <dbReference type="NCBI Taxonomy" id="666018"/>
    <lineage>
        <taxon>Bacteria</taxon>
        <taxon>Pseudomonadati</taxon>
        <taxon>Pseudomonadota</taxon>
        <taxon>Alphaproteobacteria</taxon>
        <taxon>Hyphomicrobiales</taxon>
        <taxon>Phyllobacteriaceae</taxon>
        <taxon>Mesorhizobium</taxon>
    </lineage>
</organism>
<protein>
    <recommendedName>
        <fullName evidence="5">Oligosaccharide repeat unit polymerase</fullName>
    </recommendedName>
</protein>
<feature type="transmembrane region" description="Helical" evidence="2">
    <location>
        <begin position="85"/>
        <end position="102"/>
    </location>
</feature>
<feature type="transmembrane region" description="Helical" evidence="2">
    <location>
        <begin position="6"/>
        <end position="27"/>
    </location>
</feature>
<sequence length="361" mass="39914">MSVQGYATFSAPALIISLAVSFFFMIYIPRVLVLQQRDVIHRFQAEWFLFFFLGVYFVAVALYVYELGGMLNFSSLGSIYTQRALFAAAAPSAVALYLTGWLSNAMNPYLLAVGMFDRSRRWLLPIAVAGQVLVFMAFAGKVMLVMLFVVVGFFIFAVKDGRIVVPRLVFGAAALGITVSAILIATGYQPTGVAFDVVSTIFMRTLALQGAMVGVYADVFSDSPLTYWSHSNIVNLFVDYPHKVPLGFVVGMRLAGGSGFNANSSFWGERRSGGVRHDWRRHHRGGFRRPAQSGKQNCHAWAAYFRSNGVDPVSHAGGEYPSPHRPCHRRRVVHGRDDRLRDAATEIAPDRLRASNSPAVR</sequence>
<feature type="region of interest" description="Disordered" evidence="1">
    <location>
        <begin position="335"/>
        <end position="361"/>
    </location>
</feature>
<keyword evidence="4" id="KW-1185">Reference proteome</keyword>
<accession>A0ABN8KIW3</accession>
<evidence type="ECO:0000256" key="2">
    <source>
        <dbReference type="SAM" id="Phobius"/>
    </source>
</evidence>
<dbReference type="Proteomes" id="UP001153050">
    <property type="component" value="Unassembled WGS sequence"/>
</dbReference>
<dbReference type="EMBL" id="CAKXZT010000168">
    <property type="protein sequence ID" value="CAH2408669.1"/>
    <property type="molecule type" value="Genomic_DNA"/>
</dbReference>
<feature type="transmembrane region" description="Helical" evidence="2">
    <location>
        <begin position="123"/>
        <end position="156"/>
    </location>
</feature>
<keyword evidence="2" id="KW-1133">Transmembrane helix</keyword>
<proteinExistence type="predicted"/>
<keyword evidence="2" id="KW-0812">Transmembrane</keyword>
<name>A0ABN8KIW3_9HYPH</name>
<comment type="caution">
    <text evidence="3">The sequence shown here is derived from an EMBL/GenBank/DDBJ whole genome shotgun (WGS) entry which is preliminary data.</text>
</comment>
<reference evidence="3 4" key="1">
    <citation type="submission" date="2022-03" db="EMBL/GenBank/DDBJ databases">
        <authorList>
            <person name="Brunel B."/>
        </authorList>
    </citation>
    <scope>NUCLEOTIDE SEQUENCE [LARGE SCALE GENOMIC DNA]</scope>
    <source>
        <strain evidence="3">STM5069sample</strain>
    </source>
</reference>
<evidence type="ECO:0008006" key="5">
    <source>
        <dbReference type="Google" id="ProtNLM"/>
    </source>
</evidence>
<evidence type="ECO:0000313" key="4">
    <source>
        <dbReference type="Proteomes" id="UP001153050"/>
    </source>
</evidence>
<feature type="compositionally biased region" description="Basic and acidic residues" evidence="1">
    <location>
        <begin position="335"/>
        <end position="353"/>
    </location>
</feature>
<feature type="transmembrane region" description="Helical" evidence="2">
    <location>
        <begin position="168"/>
        <end position="186"/>
    </location>
</feature>
<gene>
    <name evidence="3" type="ORF">MES5069_70287</name>
</gene>